<evidence type="ECO:0000313" key="2">
    <source>
        <dbReference type="EMBL" id="KAF9757695.1"/>
    </source>
</evidence>
<comment type="caution">
    <text evidence="2">The sequence shown here is derived from an EMBL/GenBank/DDBJ whole genome shotgun (WGS) entry which is preliminary data.</text>
</comment>
<feature type="compositionally biased region" description="Low complexity" evidence="1">
    <location>
        <begin position="25"/>
        <end position="37"/>
    </location>
</feature>
<evidence type="ECO:0000313" key="3">
    <source>
        <dbReference type="Proteomes" id="UP000616885"/>
    </source>
</evidence>
<protein>
    <submittedName>
        <fullName evidence="2">Uncharacterized protein</fullName>
    </submittedName>
</protein>
<sequence length="115" mass="12660">MSSERRSLQAGERNASLRPASDNARTPTPSPTRRTSPAIIVRDFENTVIHDHDHGHDDDNVDPLSPRVRRGTWTKEISDHRSASPPVLSKPSLLPDVARGATHSAARPDLNSRNT</sequence>
<accession>A0A8H7TV61</accession>
<name>A0A8H7TV61_BIOOC</name>
<evidence type="ECO:0000256" key="1">
    <source>
        <dbReference type="SAM" id="MobiDB-lite"/>
    </source>
</evidence>
<proteinExistence type="predicted"/>
<feature type="compositionally biased region" description="Low complexity" evidence="1">
    <location>
        <begin position="83"/>
        <end position="95"/>
    </location>
</feature>
<dbReference type="EMBL" id="JADCTT010000002">
    <property type="protein sequence ID" value="KAF9757695.1"/>
    <property type="molecule type" value="Genomic_DNA"/>
</dbReference>
<feature type="region of interest" description="Disordered" evidence="1">
    <location>
        <begin position="1"/>
        <end position="115"/>
    </location>
</feature>
<feature type="compositionally biased region" description="Basic and acidic residues" evidence="1">
    <location>
        <begin position="42"/>
        <end position="58"/>
    </location>
</feature>
<dbReference type="Proteomes" id="UP000616885">
    <property type="component" value="Unassembled WGS sequence"/>
</dbReference>
<organism evidence="2 3">
    <name type="scientific">Bionectria ochroleuca</name>
    <name type="common">Gliocladium roseum</name>
    <dbReference type="NCBI Taxonomy" id="29856"/>
    <lineage>
        <taxon>Eukaryota</taxon>
        <taxon>Fungi</taxon>
        <taxon>Dikarya</taxon>
        <taxon>Ascomycota</taxon>
        <taxon>Pezizomycotina</taxon>
        <taxon>Sordariomycetes</taxon>
        <taxon>Hypocreomycetidae</taxon>
        <taxon>Hypocreales</taxon>
        <taxon>Bionectriaceae</taxon>
        <taxon>Clonostachys</taxon>
    </lineage>
</organism>
<dbReference type="AlphaFoldDB" id="A0A8H7TV61"/>
<reference evidence="2" key="1">
    <citation type="submission" date="2020-10" db="EMBL/GenBank/DDBJ databases">
        <title>High-Quality Genome Resource of Clonostachys rosea strain S41 by Oxford Nanopore Long-Read Sequencing.</title>
        <authorList>
            <person name="Wang H."/>
        </authorList>
    </citation>
    <scope>NUCLEOTIDE SEQUENCE</scope>
    <source>
        <strain evidence="2">S41</strain>
    </source>
</reference>
<gene>
    <name evidence="2" type="ORF">IM811_008639</name>
</gene>